<organism evidence="2 3">
    <name type="scientific">Linum trigynum</name>
    <dbReference type="NCBI Taxonomy" id="586398"/>
    <lineage>
        <taxon>Eukaryota</taxon>
        <taxon>Viridiplantae</taxon>
        <taxon>Streptophyta</taxon>
        <taxon>Embryophyta</taxon>
        <taxon>Tracheophyta</taxon>
        <taxon>Spermatophyta</taxon>
        <taxon>Magnoliopsida</taxon>
        <taxon>eudicotyledons</taxon>
        <taxon>Gunneridae</taxon>
        <taxon>Pentapetalae</taxon>
        <taxon>rosids</taxon>
        <taxon>fabids</taxon>
        <taxon>Malpighiales</taxon>
        <taxon>Linaceae</taxon>
        <taxon>Linum</taxon>
    </lineage>
</organism>
<proteinExistence type="predicted"/>
<dbReference type="Proteomes" id="UP001497516">
    <property type="component" value="Chromosome 5"/>
</dbReference>
<feature type="compositionally biased region" description="Basic and acidic residues" evidence="1">
    <location>
        <begin position="129"/>
        <end position="138"/>
    </location>
</feature>
<feature type="compositionally biased region" description="Gly residues" evidence="1">
    <location>
        <begin position="104"/>
        <end position="115"/>
    </location>
</feature>
<accession>A0AAV2F0Y6</accession>
<dbReference type="EMBL" id="OZ034818">
    <property type="protein sequence ID" value="CAL1391220.1"/>
    <property type="molecule type" value="Genomic_DNA"/>
</dbReference>
<dbReference type="AlphaFoldDB" id="A0AAV2F0Y6"/>
<feature type="compositionally biased region" description="Basic and acidic residues" evidence="1">
    <location>
        <begin position="79"/>
        <end position="93"/>
    </location>
</feature>
<evidence type="ECO:0000256" key="1">
    <source>
        <dbReference type="SAM" id="MobiDB-lite"/>
    </source>
</evidence>
<evidence type="ECO:0000313" key="2">
    <source>
        <dbReference type="EMBL" id="CAL1391220.1"/>
    </source>
</evidence>
<reference evidence="2 3" key="1">
    <citation type="submission" date="2024-04" db="EMBL/GenBank/DDBJ databases">
        <authorList>
            <person name="Fracassetti M."/>
        </authorList>
    </citation>
    <scope>NUCLEOTIDE SEQUENCE [LARGE SCALE GENOMIC DNA]</scope>
</reference>
<sequence length="149" mass="15684">MGSTVGDSSPPVESLGLQIHHHIPLEVDCNSHPPPEAQPTSLITETEFRLEQDEEAVKGGAPPPNVEHQFIPSFPGESALHKENQTGEDRKPTENLASLWNDGEGSGGGGGGGGEEITVSLGLLGDSNEGNKRKRCDDVEVGNGDQELV</sequence>
<protein>
    <submittedName>
        <fullName evidence="2">Uncharacterized protein</fullName>
    </submittedName>
</protein>
<feature type="region of interest" description="Disordered" evidence="1">
    <location>
        <begin position="75"/>
        <end position="149"/>
    </location>
</feature>
<gene>
    <name evidence="2" type="ORF">LTRI10_LOCUS31958</name>
</gene>
<keyword evidence="3" id="KW-1185">Reference proteome</keyword>
<evidence type="ECO:0000313" key="3">
    <source>
        <dbReference type="Proteomes" id="UP001497516"/>
    </source>
</evidence>
<name>A0AAV2F0Y6_9ROSI</name>